<gene>
    <name evidence="1" type="ORF">HK14_08780</name>
</gene>
<evidence type="ECO:0000313" key="2">
    <source>
        <dbReference type="Proteomes" id="UP000196086"/>
    </source>
</evidence>
<dbReference type="Proteomes" id="UP000196086">
    <property type="component" value="Unassembled WGS sequence"/>
</dbReference>
<evidence type="ECO:0000313" key="1">
    <source>
        <dbReference type="EMBL" id="OUJ01687.1"/>
    </source>
</evidence>
<name>A0A1Z5YTM4_9PROT</name>
<proteinExistence type="predicted"/>
<organism evidence="1 2">
    <name type="scientific">Acetobacter cibinongensis</name>
    <dbReference type="NCBI Taxonomy" id="146475"/>
    <lineage>
        <taxon>Bacteria</taxon>
        <taxon>Pseudomonadati</taxon>
        <taxon>Pseudomonadota</taxon>
        <taxon>Alphaproteobacteria</taxon>
        <taxon>Acetobacterales</taxon>
        <taxon>Acetobacteraceae</taxon>
        <taxon>Acetobacter</taxon>
    </lineage>
</organism>
<comment type="caution">
    <text evidence="1">The sequence shown here is derived from an EMBL/GenBank/DDBJ whole genome shotgun (WGS) entry which is preliminary data.</text>
</comment>
<dbReference type="AlphaFoldDB" id="A0A1Z5YTM4"/>
<sequence length="76" mass="8702">MLAVSPYSRLNMPDAVQIRAVHHKICSPGKRFELSNKSVRSGRLLLNIQETKLFHIANFPIKTEKLVSQCKSQYSF</sequence>
<reference evidence="1 2" key="1">
    <citation type="submission" date="2014-06" db="EMBL/GenBank/DDBJ databases">
        <authorList>
            <person name="Ju J."/>
            <person name="Zhang J."/>
        </authorList>
    </citation>
    <scope>NUCLEOTIDE SEQUENCE [LARGE SCALE GENOMIC DNA]</scope>
    <source>
        <strain evidence="1 2">DsW_47</strain>
    </source>
</reference>
<accession>A0A1Z5YTM4</accession>
<protein>
    <submittedName>
        <fullName evidence="1">Uncharacterized protein</fullName>
    </submittedName>
</protein>
<dbReference type="EMBL" id="JOMQ01000041">
    <property type="protein sequence ID" value="OUJ01687.1"/>
    <property type="molecule type" value="Genomic_DNA"/>
</dbReference>